<dbReference type="Pfam" id="PF00005">
    <property type="entry name" value="ABC_tran"/>
    <property type="match status" value="2"/>
</dbReference>
<feature type="transmembrane region" description="Helical" evidence="13">
    <location>
        <begin position="433"/>
        <end position="451"/>
    </location>
</feature>
<evidence type="ECO:0000256" key="6">
    <source>
        <dbReference type="ARBA" id="ARBA00022741"/>
    </source>
</evidence>
<dbReference type="PANTHER" id="PTHR24223:SF181">
    <property type="entry name" value="ABC TRANSPORTER C FAMILY MEMBER 3"/>
    <property type="match status" value="1"/>
</dbReference>
<comment type="caution">
    <text evidence="16">The sequence shown here is derived from an EMBL/GenBank/DDBJ whole genome shotgun (WGS) entry which is preliminary data.</text>
</comment>
<feature type="transmembrane region" description="Helical" evidence="13">
    <location>
        <begin position="77"/>
        <end position="104"/>
    </location>
</feature>
<evidence type="ECO:0008006" key="18">
    <source>
        <dbReference type="Google" id="ProtNLM"/>
    </source>
</evidence>
<dbReference type="FunFam" id="1.20.1560.10:FF:000003">
    <property type="entry name" value="ABC transporter C family member 10"/>
    <property type="match status" value="1"/>
</dbReference>
<accession>A0A4S8JXS6</accession>
<keyword evidence="10 13" id="KW-0472">Membrane</keyword>
<dbReference type="Gene3D" id="1.20.1560.10">
    <property type="entry name" value="ABC transporter type 1, transmembrane domain"/>
    <property type="match status" value="2"/>
</dbReference>
<evidence type="ECO:0000259" key="15">
    <source>
        <dbReference type="PROSITE" id="PS50929"/>
    </source>
</evidence>
<evidence type="ECO:0000256" key="12">
    <source>
        <dbReference type="SAM" id="MobiDB-lite"/>
    </source>
</evidence>
<dbReference type="Gene3D" id="3.40.50.300">
    <property type="entry name" value="P-loop containing nucleotide triphosphate hydrolases"/>
    <property type="match status" value="2"/>
</dbReference>
<dbReference type="CDD" id="cd18580">
    <property type="entry name" value="ABC_6TM_ABCC_D2"/>
    <property type="match status" value="1"/>
</dbReference>
<comment type="function">
    <text evidence="11">ABC transporter that may affect phytic acid transport and compartmentalization. May function directly or indirectly in removing phytic acid from the cytosol or in vesicle trafficking. Required for phytic acid accumulation in developing seeds. Phytic acid is the primary storage form of phosphorus in cereal grains and other plant seeds.</text>
</comment>
<dbReference type="InterPro" id="IPR044726">
    <property type="entry name" value="ABCC_6TM_D2"/>
</dbReference>
<dbReference type="CDD" id="cd03250">
    <property type="entry name" value="ABCC_MRP_domain1"/>
    <property type="match status" value="1"/>
</dbReference>
<keyword evidence="9 13" id="KW-1133">Transmembrane helix</keyword>
<feature type="transmembrane region" description="Helical" evidence="13">
    <location>
        <begin position="534"/>
        <end position="562"/>
    </location>
</feature>
<dbReference type="FunFam" id="3.40.50.300:FF:000169">
    <property type="entry name" value="ABC transporter C family member 3"/>
    <property type="match status" value="1"/>
</dbReference>
<protein>
    <recommendedName>
        <fullName evidence="18">ABC transporter C family member 3</fullName>
    </recommendedName>
</protein>
<dbReference type="InterPro" id="IPR027417">
    <property type="entry name" value="P-loop_NTPase"/>
</dbReference>
<dbReference type="InterPro" id="IPR003439">
    <property type="entry name" value="ABC_transporter-like_ATP-bd"/>
</dbReference>
<dbReference type="InterPro" id="IPR017871">
    <property type="entry name" value="ABC_transporter-like_CS"/>
</dbReference>
<keyword evidence="7" id="KW-0067">ATP-binding</keyword>
<sequence length="1568" mass="175253">MDLLLEERHGMSASVSLTVLINVRGVLGVFLEPVLLVYGISAACHLCFLLVLSALWLHRCCDSGKDFHRGVPKSRFLYYRLVLFTSLSLGLFHLPTCILSYFWYQHDDRLLAIEVGLAIRTAAWFAMTAYLLLEFSSSSEDRFPTFLRVWWGLFLLLSCSGLVVDILYFKKHKFQKTHQLVFDFCSILAGLTFNYAGFFGKRILEEKTNHEEPLLNGRNINGSSTVSGADYAAISQFENAGILSTLSFSWVSPLLSVGHRKTLDLKDIPQLASDDNVHTVFPIFKSKLESYTSASANSMITSFMLAKALIFSVWGHLLLATSSALLSTVASFVGPYLIDYFVRYLSGDRQFENQGYLLVLAFILSNLVEGFCDRFERFILQQVRIRLRASLVSVIYQKGLTLSSRSRQCRTSGEIINYINIDAPRVSSFSYHMLHLSSVPVNVILALLILYPQMGLASLIGLAATFIVMLINVPIAKQQQNYTEKIMESKDRRMKATTEILRNMKILKLQAWEMKFLSKIMELRKNEINWLWKIAYVLAAASFLFSCSSIFVAVAAFGACMLMRIPLGTGKVLTALATFRTLQNPIFAIPDTISMLVQTKVSLDRISSFLCLEDLQPNVVEKLPRGSSEVAIEVSNGNFVWDPSSKTPTLKDLNFQVLKGTRVAVCGTVGSGKSSLLSCILGEVSKISGTVKLCGTTAYVSQSPWIQSGSIRDNIIFRKEMDIDKYDRVLEACSLKKDLEIMPNGDQTVIGERGINLSGGQKQRVQIARAIYHDADIYMFDDPFSAVDAHTGSHLFKECLLGFLSSKTVVYVTHQVEFLPSADLILVIRDGRIVQAGKYNEIINSGTEFMELVGSHMEALAAHNMIKHTSNNSSDSIQGGPSASKSSVPVPQQAELKDTENGPSDEVRPRGQLVQEEERETGKVGFLIYWRYITMAYKGALVPLILFSQILFQVLQICSNYWMALESPLSDDLEPPVSGTMLISVYVALVVGSSACILIRTLLLVIAGYKTATMLFNKMHMCIFRAPMSFFDSTYTGRILNRATTDQDEVDTDIPFQIELFAFSIIHLLGIISVMSQVAWPVLIIFIPVVATCIWYQQYYISTARELSRLIGVCRAPVIQHFAESMSGSISVRSFGQEKEFVNTNYNLTNDLSRLQFHSTGAMQWLCFRLDMLSSLTFAFSLIFLISMPEGVIDPGIAGLAVTYGLSLNMIQTWVIWNLCHLENGIISVERILQYTNIPSEPPLVIDENRPDHIWPSKGEIDLLSLQVRYGLDMPFILRDLTCTLPGGKKIGIVGRTGSGKSTLIQTIFRIIDPTVGHIFIDGIDISTIGLHDLRSRLSIIPQDPIMFEGTVRSNLDPLEEYTDEQIWEALDFCQLGEEIRNKELKLDSEVTENGENWSVGQRQLVCLGRVILRKSKILVLDEATASVDTTTDIIIQKTLRQQFSESTVITIAHRITSVIDSDIVILLDNGVIVEIDSPTKLLENKSSLFAKLVSEYTTRNPSMYATQLLPHVTLLQGKNNASEFSISSSQSRFQISSLRLKQLCDAVCDVSYIELCFSILLGTRTML</sequence>
<dbReference type="CDD" id="cd18579">
    <property type="entry name" value="ABC_6TM_ABCC_D1"/>
    <property type="match status" value="1"/>
</dbReference>
<evidence type="ECO:0000256" key="1">
    <source>
        <dbReference type="ARBA" id="ARBA00004141"/>
    </source>
</evidence>
<feature type="region of interest" description="Disordered" evidence="12">
    <location>
        <begin position="870"/>
        <end position="916"/>
    </location>
</feature>
<feature type="transmembrane region" description="Helical" evidence="13">
    <location>
        <begin position="308"/>
        <end position="334"/>
    </location>
</feature>
<dbReference type="Proteomes" id="UP000317650">
    <property type="component" value="Chromosome 5"/>
</dbReference>
<reference evidence="16 17" key="1">
    <citation type="journal article" date="2019" name="Nat. Plants">
        <title>Genome sequencing of Musa balbisiana reveals subgenome evolution and function divergence in polyploid bananas.</title>
        <authorList>
            <person name="Yao X."/>
        </authorList>
    </citation>
    <scope>NUCLEOTIDE SEQUENCE [LARGE SCALE GENOMIC DNA]</scope>
    <source>
        <strain evidence="17">cv. DH-PKW</strain>
        <tissue evidence="16">Leaves</tissue>
    </source>
</reference>
<dbReference type="InterPro" id="IPR036640">
    <property type="entry name" value="ABC1_TM_sf"/>
</dbReference>
<dbReference type="PROSITE" id="PS50893">
    <property type="entry name" value="ABC_TRANSPORTER_2"/>
    <property type="match status" value="2"/>
</dbReference>
<dbReference type="GO" id="GO:0005524">
    <property type="term" value="F:ATP binding"/>
    <property type="evidence" value="ECO:0007669"/>
    <property type="project" value="UniProtKB-KW"/>
</dbReference>
<dbReference type="SUPFAM" id="SSF52540">
    <property type="entry name" value="P-loop containing nucleoside triphosphate hydrolases"/>
    <property type="match status" value="2"/>
</dbReference>
<dbReference type="PROSITE" id="PS00211">
    <property type="entry name" value="ABC_TRANSPORTER_1"/>
    <property type="match status" value="1"/>
</dbReference>
<feature type="domain" description="ABC transporter" evidence="14">
    <location>
        <begin position="632"/>
        <end position="855"/>
    </location>
</feature>
<evidence type="ECO:0000313" key="17">
    <source>
        <dbReference type="Proteomes" id="UP000317650"/>
    </source>
</evidence>
<dbReference type="InterPro" id="IPR044746">
    <property type="entry name" value="ABCC_6TM_D1"/>
</dbReference>
<dbReference type="SMART" id="SM00382">
    <property type="entry name" value="AAA"/>
    <property type="match status" value="2"/>
</dbReference>
<dbReference type="CDD" id="cd03244">
    <property type="entry name" value="ABCC_MRP_domain2"/>
    <property type="match status" value="1"/>
</dbReference>
<evidence type="ECO:0000313" key="16">
    <source>
        <dbReference type="EMBL" id="THU67107.1"/>
    </source>
</evidence>
<dbReference type="GO" id="GO:0016887">
    <property type="term" value="F:ATP hydrolysis activity"/>
    <property type="evidence" value="ECO:0007669"/>
    <property type="project" value="InterPro"/>
</dbReference>
<dbReference type="FunFam" id="1.20.1560.10:FF:000002">
    <property type="entry name" value="ABC transporter C family member 5"/>
    <property type="match status" value="1"/>
</dbReference>
<feature type="transmembrane region" description="Helical" evidence="13">
    <location>
        <begin position="983"/>
        <end position="1009"/>
    </location>
</feature>
<feature type="transmembrane region" description="Helical" evidence="13">
    <location>
        <begin position="145"/>
        <end position="168"/>
    </location>
</feature>
<keyword evidence="6" id="KW-0547">Nucleotide-binding</keyword>
<keyword evidence="4 13" id="KW-0812">Transmembrane</keyword>
<feature type="domain" description="ABC transporter" evidence="14">
    <location>
        <begin position="1261"/>
        <end position="1495"/>
    </location>
</feature>
<evidence type="ECO:0000256" key="10">
    <source>
        <dbReference type="ARBA" id="ARBA00023136"/>
    </source>
</evidence>
<gene>
    <name evidence="16" type="ORF">C4D60_Mb05t21160</name>
</gene>
<feature type="domain" description="ABC transmembrane type-1" evidence="15">
    <location>
        <begin position="944"/>
        <end position="1224"/>
    </location>
</feature>
<dbReference type="Pfam" id="PF00664">
    <property type="entry name" value="ABC_membrane"/>
    <property type="match status" value="2"/>
</dbReference>
<evidence type="ECO:0000256" key="7">
    <source>
        <dbReference type="ARBA" id="ARBA00022840"/>
    </source>
</evidence>
<feature type="domain" description="ABC transmembrane type-1" evidence="15">
    <location>
        <begin position="318"/>
        <end position="598"/>
    </location>
</feature>
<evidence type="ECO:0000256" key="13">
    <source>
        <dbReference type="SAM" id="Phobius"/>
    </source>
</evidence>
<dbReference type="FunFam" id="3.40.50.300:FF:000508">
    <property type="entry name" value="ABC transporter C family member 5"/>
    <property type="match status" value="1"/>
</dbReference>
<dbReference type="GO" id="GO:0016020">
    <property type="term" value="C:membrane"/>
    <property type="evidence" value="ECO:0007669"/>
    <property type="project" value="UniProtKB-SubCell"/>
</dbReference>
<feature type="transmembrane region" description="Helical" evidence="13">
    <location>
        <begin position="12"/>
        <end position="31"/>
    </location>
</feature>
<feature type="transmembrane region" description="Helical" evidence="13">
    <location>
        <begin position="940"/>
        <end position="963"/>
    </location>
</feature>
<feature type="compositionally biased region" description="Polar residues" evidence="12">
    <location>
        <begin position="870"/>
        <end position="890"/>
    </location>
</feature>
<proteinExistence type="inferred from homology"/>
<evidence type="ECO:0000256" key="2">
    <source>
        <dbReference type="ARBA" id="ARBA00009726"/>
    </source>
</evidence>
<feature type="transmembrane region" description="Helical" evidence="13">
    <location>
        <begin position="37"/>
        <end position="57"/>
    </location>
</feature>
<dbReference type="GO" id="GO:0140359">
    <property type="term" value="F:ABC-type transporter activity"/>
    <property type="evidence" value="ECO:0007669"/>
    <property type="project" value="InterPro"/>
</dbReference>
<feature type="transmembrane region" description="Helical" evidence="13">
    <location>
        <begin position="457"/>
        <end position="475"/>
    </location>
</feature>
<dbReference type="InterPro" id="IPR050173">
    <property type="entry name" value="ABC_transporter_C-like"/>
</dbReference>
<evidence type="ECO:0000256" key="11">
    <source>
        <dbReference type="ARBA" id="ARBA00057614"/>
    </source>
</evidence>
<dbReference type="PROSITE" id="PS50929">
    <property type="entry name" value="ABC_TM1F"/>
    <property type="match status" value="2"/>
</dbReference>
<name>A0A4S8JXS6_MUSBA</name>
<evidence type="ECO:0000256" key="9">
    <source>
        <dbReference type="ARBA" id="ARBA00022989"/>
    </source>
</evidence>
<comment type="subcellular location">
    <subcellularLocation>
        <location evidence="1">Membrane</location>
        <topology evidence="1">Multi-pass membrane protein</topology>
    </subcellularLocation>
</comment>
<keyword evidence="17" id="KW-1185">Reference proteome</keyword>
<dbReference type="EMBL" id="PYDT01000003">
    <property type="protein sequence ID" value="THU67107.1"/>
    <property type="molecule type" value="Genomic_DNA"/>
</dbReference>
<feature type="compositionally biased region" description="Basic and acidic residues" evidence="12">
    <location>
        <begin position="895"/>
        <end position="909"/>
    </location>
</feature>
<feature type="transmembrane region" description="Helical" evidence="13">
    <location>
        <begin position="1078"/>
        <end position="1097"/>
    </location>
</feature>
<dbReference type="PANTHER" id="PTHR24223">
    <property type="entry name" value="ATP-BINDING CASSETTE SUB-FAMILY C"/>
    <property type="match status" value="1"/>
</dbReference>
<dbReference type="SUPFAM" id="SSF90123">
    <property type="entry name" value="ABC transporter transmembrane region"/>
    <property type="match status" value="2"/>
</dbReference>
<feature type="transmembrane region" description="Helical" evidence="13">
    <location>
        <begin position="354"/>
        <end position="372"/>
    </location>
</feature>
<dbReference type="InterPro" id="IPR011527">
    <property type="entry name" value="ABC1_TM_dom"/>
</dbReference>
<evidence type="ECO:0000256" key="3">
    <source>
        <dbReference type="ARBA" id="ARBA00022448"/>
    </source>
</evidence>
<keyword evidence="3" id="KW-0813">Transport</keyword>
<evidence type="ECO:0000259" key="14">
    <source>
        <dbReference type="PROSITE" id="PS50893"/>
    </source>
</evidence>
<organism evidence="16 17">
    <name type="scientific">Musa balbisiana</name>
    <name type="common">Banana</name>
    <dbReference type="NCBI Taxonomy" id="52838"/>
    <lineage>
        <taxon>Eukaryota</taxon>
        <taxon>Viridiplantae</taxon>
        <taxon>Streptophyta</taxon>
        <taxon>Embryophyta</taxon>
        <taxon>Tracheophyta</taxon>
        <taxon>Spermatophyta</taxon>
        <taxon>Magnoliopsida</taxon>
        <taxon>Liliopsida</taxon>
        <taxon>Zingiberales</taxon>
        <taxon>Musaceae</taxon>
        <taxon>Musa</taxon>
    </lineage>
</organism>
<keyword evidence="8" id="KW-1278">Translocase</keyword>
<evidence type="ECO:0000256" key="4">
    <source>
        <dbReference type="ARBA" id="ARBA00022692"/>
    </source>
</evidence>
<keyword evidence="5" id="KW-0677">Repeat</keyword>
<evidence type="ECO:0000256" key="5">
    <source>
        <dbReference type="ARBA" id="ARBA00022737"/>
    </source>
</evidence>
<comment type="similarity">
    <text evidence="2">Belongs to the ABC transporter superfamily. ABCC family. Conjugate transporter (TC 3.A.1.208) subfamily.</text>
</comment>
<dbReference type="InterPro" id="IPR003593">
    <property type="entry name" value="AAA+_ATPase"/>
</dbReference>
<feature type="transmembrane region" description="Helical" evidence="13">
    <location>
        <begin position="110"/>
        <end position="133"/>
    </location>
</feature>
<evidence type="ECO:0000256" key="8">
    <source>
        <dbReference type="ARBA" id="ARBA00022967"/>
    </source>
</evidence>
<dbReference type="STRING" id="52838.A0A4S8JXS6"/>